<proteinExistence type="predicted"/>
<dbReference type="RefSeq" id="WP_077543161.1">
    <property type="nucleotide sequence ID" value="NZ_MLHN01000035.1"/>
</dbReference>
<dbReference type="STRING" id="1908264.BKK54_11115"/>
<gene>
    <name evidence="1" type="ORF">BKK54_11115</name>
</gene>
<accession>A0A1V3J090</accession>
<comment type="caution">
    <text evidence="1">The sequence shown here is derived from an EMBL/GenBank/DDBJ whole genome shotgun (WGS) entry which is preliminary data.</text>
</comment>
<evidence type="ECO:0000313" key="2">
    <source>
        <dbReference type="Proteomes" id="UP000188481"/>
    </source>
</evidence>
<evidence type="ECO:0000313" key="1">
    <source>
        <dbReference type="EMBL" id="OOF48206.1"/>
    </source>
</evidence>
<reference evidence="1 2" key="1">
    <citation type="submission" date="2016-10" db="EMBL/GenBank/DDBJ databases">
        <title>Rodentibacter gen. nov. and new species.</title>
        <authorList>
            <person name="Christensen H."/>
        </authorList>
    </citation>
    <scope>NUCLEOTIDE SEQUENCE [LARGE SCALE GENOMIC DNA]</scope>
    <source>
        <strain evidence="2">ppn416</strain>
    </source>
</reference>
<dbReference type="AlphaFoldDB" id="A0A1V3J090"/>
<dbReference type="EMBL" id="MLHN01000035">
    <property type="protein sequence ID" value="OOF48206.1"/>
    <property type="molecule type" value="Genomic_DNA"/>
</dbReference>
<name>A0A1V3J090_9PAST</name>
<dbReference type="Proteomes" id="UP000188481">
    <property type="component" value="Unassembled WGS sequence"/>
</dbReference>
<protein>
    <submittedName>
        <fullName evidence="1">Uncharacterized protein</fullName>
    </submittedName>
</protein>
<sequence>MYGQLRHLSAQLIRQFGVPCVVKTESKGQYDPATGGISNKRGVSNKAYCLFDNLAYDFPSYQSNGAGKGASAMVKQGDVMLYITESGKPEVHSIVSVEGETWAIINCQPIRPANVSIVYQCQARRVA</sequence>
<keyword evidence="2" id="KW-1185">Reference proteome</keyword>
<organism evidence="1 2">
    <name type="scientific">Rodentibacter genomosp. 1</name>
    <dbReference type="NCBI Taxonomy" id="1908264"/>
    <lineage>
        <taxon>Bacteria</taxon>
        <taxon>Pseudomonadati</taxon>
        <taxon>Pseudomonadota</taxon>
        <taxon>Gammaproteobacteria</taxon>
        <taxon>Pasteurellales</taxon>
        <taxon>Pasteurellaceae</taxon>
        <taxon>Rodentibacter</taxon>
    </lineage>
</organism>